<dbReference type="SUPFAM" id="SSF88659">
    <property type="entry name" value="Sigma3 and sigma4 domains of RNA polymerase sigma factors"/>
    <property type="match status" value="1"/>
</dbReference>
<accession>A0A345BEM1</accession>
<reference evidence="2" key="1">
    <citation type="submission" date="2017-12" db="EMBL/GenBank/DDBJ databases">
        <title>A novel amidase gene ipaH is responsible for the initial degradation step of iprodione in strain Paenarthrobacter sp. YJN-5.</title>
        <authorList>
            <person name="Yang Z."/>
        </authorList>
    </citation>
    <scope>NUCLEOTIDE SEQUENCE</scope>
    <source>
        <strain evidence="2">YJN-5</strain>
    </source>
</reference>
<feature type="domain" description="RNA polymerase sigma-70 region 3" evidence="1">
    <location>
        <begin position="199"/>
        <end position="263"/>
    </location>
</feature>
<dbReference type="GO" id="GO:0003700">
    <property type="term" value="F:DNA-binding transcription factor activity"/>
    <property type="evidence" value="ECO:0007669"/>
    <property type="project" value="InterPro"/>
</dbReference>
<evidence type="ECO:0000259" key="1">
    <source>
        <dbReference type="Pfam" id="PF04539"/>
    </source>
</evidence>
<protein>
    <submittedName>
        <fullName evidence="2">RNA polymerase sigma factor SigA</fullName>
    </submittedName>
</protein>
<dbReference type="InterPro" id="IPR036388">
    <property type="entry name" value="WH-like_DNA-bd_sf"/>
</dbReference>
<dbReference type="Gene3D" id="1.10.10.10">
    <property type="entry name" value="Winged helix-like DNA-binding domain superfamily/Winged helix DNA-binding domain"/>
    <property type="match status" value="1"/>
</dbReference>
<dbReference type="Pfam" id="PF04539">
    <property type="entry name" value="Sigma70_r3"/>
    <property type="match status" value="1"/>
</dbReference>
<evidence type="ECO:0000313" key="2">
    <source>
        <dbReference type="EMBL" id="AXF48695.1"/>
    </source>
</evidence>
<dbReference type="EMBL" id="MG601458">
    <property type="protein sequence ID" value="AXF48695.1"/>
    <property type="molecule type" value="Genomic_DNA"/>
</dbReference>
<dbReference type="GO" id="GO:0006352">
    <property type="term" value="P:DNA-templated transcription initiation"/>
    <property type="evidence" value="ECO:0007669"/>
    <property type="project" value="InterPro"/>
</dbReference>
<name>A0A345BEM1_PAEUR</name>
<proteinExistence type="predicted"/>
<dbReference type="InterPro" id="IPR007624">
    <property type="entry name" value="RNA_pol_sigma70_r3"/>
</dbReference>
<gene>
    <name evidence="2" type="primary">rpoD</name>
</gene>
<dbReference type="AlphaFoldDB" id="A0A345BEM1"/>
<sequence>MHAVNARMRQEWLQAALDYSTSDSETERDSAKLRMEEICTSFLVKNRKLAMSGAKDFLAHAGSLTSDYEQVAMMALWEAFAGTDPTLMHQVSWRTNPADTASAELLARVAEADQAAADHAAAGKEPEDLEEEADVVAYRESVRAYQDAIDRGLYLVGATGWDPAKSTFGGYSRVFIRGAVQRAVANNESGLSYALWSHRPKVETARKAWIERHGSEPSVAELAKMTGLRPDTVRAITTPAPVSADTPIGENFTIADTLADKQYEELGDDRDLISDVVAAAAADGDIKPMDLMSLLC</sequence>
<organism evidence="2">
    <name type="scientific">Paenarthrobacter ureafaciens</name>
    <dbReference type="NCBI Taxonomy" id="37931"/>
    <lineage>
        <taxon>Bacteria</taxon>
        <taxon>Bacillati</taxon>
        <taxon>Actinomycetota</taxon>
        <taxon>Actinomycetes</taxon>
        <taxon>Micrococcales</taxon>
        <taxon>Micrococcaceae</taxon>
        <taxon>Paenarthrobacter</taxon>
    </lineage>
</organism>
<dbReference type="InterPro" id="IPR013324">
    <property type="entry name" value="RNA_pol_sigma_r3/r4-like"/>
</dbReference>